<dbReference type="InterPro" id="IPR036748">
    <property type="entry name" value="MTH938-like_sf"/>
</dbReference>
<evidence type="ECO:0000313" key="2">
    <source>
        <dbReference type="Proteomes" id="UP000789375"/>
    </source>
</evidence>
<keyword evidence="2" id="KW-1185">Reference proteome</keyword>
<protein>
    <submittedName>
        <fullName evidence="1">10731_t:CDS:1</fullName>
    </submittedName>
</protein>
<organism evidence="1 2">
    <name type="scientific">Funneliformis mosseae</name>
    <name type="common">Endomycorrhizal fungus</name>
    <name type="synonym">Glomus mosseae</name>
    <dbReference type="NCBI Taxonomy" id="27381"/>
    <lineage>
        <taxon>Eukaryota</taxon>
        <taxon>Fungi</taxon>
        <taxon>Fungi incertae sedis</taxon>
        <taxon>Mucoromycota</taxon>
        <taxon>Glomeromycotina</taxon>
        <taxon>Glomeromycetes</taxon>
        <taxon>Glomerales</taxon>
        <taxon>Glomeraceae</taxon>
        <taxon>Funneliformis</taxon>
    </lineage>
</organism>
<name>A0A9N8WEF4_FUNMO</name>
<sequence length="216" mass="23708">MNLLGKLAFRLPKISFTNQMLFPFSSLHTSSTLYNSIPKSSPSQLNDDEPPKSDTIVPTSLSSAFKNMYDDSAILSSQAISRLTRNGFITRDEIEVKGPVILVNGDIFMWNVPQGQGYGQGINRKGGVFDNWIVDFLKLFEVITPKPDLLVFGTGKSFVPIPSNIKQYINDLGMQTEVIDTKNAVATFNVLAEEGRNVAAALLPLTPTCSRTGKAF</sequence>
<dbReference type="PANTHER" id="PTHR21192">
    <property type="entry name" value="NUCLEAR PROTEIN E3-3"/>
    <property type="match status" value="1"/>
</dbReference>
<reference evidence="1" key="1">
    <citation type="submission" date="2021-06" db="EMBL/GenBank/DDBJ databases">
        <authorList>
            <person name="Kallberg Y."/>
            <person name="Tangrot J."/>
            <person name="Rosling A."/>
        </authorList>
    </citation>
    <scope>NUCLEOTIDE SEQUENCE</scope>
    <source>
        <strain evidence="1">87-6 pot B 2015</strain>
    </source>
</reference>
<dbReference type="Gene3D" id="3.40.1230.10">
    <property type="entry name" value="MTH938-like"/>
    <property type="match status" value="1"/>
</dbReference>
<dbReference type="PANTHER" id="PTHR21192:SF2">
    <property type="entry name" value="NADH DEHYDROGENASE [UBIQUINONE] 1 ALPHA SUBCOMPLEX ASSEMBLY FACTOR 3"/>
    <property type="match status" value="1"/>
</dbReference>
<dbReference type="GO" id="GO:0005743">
    <property type="term" value="C:mitochondrial inner membrane"/>
    <property type="evidence" value="ECO:0007669"/>
    <property type="project" value="TreeGrafter"/>
</dbReference>
<comment type="caution">
    <text evidence="1">The sequence shown here is derived from an EMBL/GenBank/DDBJ whole genome shotgun (WGS) entry which is preliminary data.</text>
</comment>
<dbReference type="Proteomes" id="UP000789375">
    <property type="component" value="Unassembled WGS sequence"/>
</dbReference>
<dbReference type="EMBL" id="CAJVPP010000428">
    <property type="protein sequence ID" value="CAG8481503.1"/>
    <property type="molecule type" value="Genomic_DNA"/>
</dbReference>
<evidence type="ECO:0000313" key="1">
    <source>
        <dbReference type="EMBL" id="CAG8481503.1"/>
    </source>
</evidence>
<dbReference type="Pfam" id="PF04430">
    <property type="entry name" value="DUF498"/>
    <property type="match status" value="1"/>
</dbReference>
<dbReference type="InterPro" id="IPR007523">
    <property type="entry name" value="NDUFAF3/AAMDC"/>
</dbReference>
<proteinExistence type="predicted"/>
<gene>
    <name evidence="1" type="ORF">FMOSSE_LOCUS3048</name>
</gene>
<dbReference type="GO" id="GO:0032981">
    <property type="term" value="P:mitochondrial respiratory chain complex I assembly"/>
    <property type="evidence" value="ECO:0007669"/>
    <property type="project" value="TreeGrafter"/>
</dbReference>
<dbReference type="AlphaFoldDB" id="A0A9N8WEF4"/>
<dbReference type="SUPFAM" id="SSF64076">
    <property type="entry name" value="MTH938-like"/>
    <property type="match status" value="1"/>
</dbReference>
<accession>A0A9N8WEF4</accession>